<evidence type="ECO:0000313" key="6">
    <source>
        <dbReference type="EMBL" id="ADM89829.1"/>
    </source>
</evidence>
<comment type="similarity">
    <text evidence="1">Belongs to the bacterial ribosomal protein bL33 family.</text>
</comment>
<dbReference type="Gene3D" id="2.20.28.120">
    <property type="entry name" value="Ribosomal protein L33"/>
    <property type="match status" value="1"/>
</dbReference>
<reference evidence="6 7" key="1">
    <citation type="journal article" date="2010" name="Genome Biol. Evol.">
        <title>Functional convergence in reduced genomes of bacterial symbionts spanning 200 My of evolution.</title>
        <authorList>
            <person name="McCutcheon J.P."/>
            <person name="Moran N.A."/>
        </authorList>
    </citation>
    <scope>NUCLEOTIDE SEQUENCE [LARGE SCALE GENOMIC DNA]</scope>
    <source>
        <strain evidence="6 7">CARI</strain>
    </source>
</reference>
<proteinExistence type="inferred from homology"/>
<dbReference type="SUPFAM" id="SSF57829">
    <property type="entry name" value="Zn-binding ribosomal proteins"/>
    <property type="match status" value="1"/>
</dbReference>
<sequence length="56" mass="6716">MKKKKNRKIIKLVSTSGSKHFYTTTKSKKLNLKKLNLKKFDPKIKKHIKYIEENIK</sequence>
<dbReference type="PANTHER" id="PTHR15238">
    <property type="entry name" value="54S RIBOSOMAL PROTEIN L39, MITOCHONDRIAL"/>
    <property type="match status" value="1"/>
</dbReference>
<organism evidence="6 7">
    <name type="scientific">Zinderia insecticola (strain CARI)</name>
    <dbReference type="NCBI Taxonomy" id="871271"/>
    <lineage>
        <taxon>Bacteria</taxon>
        <taxon>Pseudomonadati</taxon>
        <taxon>Pseudomonadota</taxon>
        <taxon>Betaproteobacteria</taxon>
        <taxon>Burkholderiales</taxon>
        <taxon>Oxalobacteraceae</taxon>
        <taxon>Candidatus Zinderia</taxon>
    </lineage>
</organism>
<keyword evidence="2" id="KW-0689">Ribosomal protein</keyword>
<dbReference type="AlphaFoldDB" id="E0TJ52"/>
<gene>
    <name evidence="6" type="primary">rpmG</name>
    <name evidence="6" type="ordered locus">ZICARI_225</name>
</gene>
<dbReference type="PANTHER" id="PTHR15238:SF1">
    <property type="entry name" value="LARGE RIBOSOMAL SUBUNIT PROTEIN BL33M"/>
    <property type="match status" value="1"/>
</dbReference>
<evidence type="ECO:0000256" key="4">
    <source>
        <dbReference type="ARBA" id="ARBA00035176"/>
    </source>
</evidence>
<dbReference type="InterPro" id="IPR011332">
    <property type="entry name" value="Ribosomal_zn-bd"/>
</dbReference>
<dbReference type="InterPro" id="IPR001705">
    <property type="entry name" value="Ribosomal_bL33"/>
</dbReference>
<dbReference type="KEGG" id="zin:ZICARI_225"/>
<evidence type="ECO:0000256" key="5">
    <source>
        <dbReference type="ARBA" id="ARBA00035488"/>
    </source>
</evidence>
<dbReference type="GO" id="GO:0003735">
    <property type="term" value="F:structural constituent of ribosome"/>
    <property type="evidence" value="ECO:0007669"/>
    <property type="project" value="InterPro"/>
</dbReference>
<dbReference type="STRING" id="871271.ZICARI_225"/>
<dbReference type="Pfam" id="PF00471">
    <property type="entry name" value="Ribosomal_L33"/>
    <property type="match status" value="1"/>
</dbReference>
<accession>E0TJ52</accession>
<dbReference type="GO" id="GO:0006412">
    <property type="term" value="P:translation"/>
    <property type="evidence" value="ECO:0007669"/>
    <property type="project" value="InterPro"/>
</dbReference>
<evidence type="ECO:0000256" key="1">
    <source>
        <dbReference type="ARBA" id="ARBA00007596"/>
    </source>
</evidence>
<keyword evidence="7" id="KW-1185">Reference proteome</keyword>
<name>E0TJ52_ZINIC</name>
<keyword evidence="3" id="KW-0687">Ribonucleoprotein</keyword>
<dbReference type="Proteomes" id="UP000001303">
    <property type="component" value="Chromosome"/>
</dbReference>
<dbReference type="EMBL" id="CP002161">
    <property type="protein sequence ID" value="ADM89829.1"/>
    <property type="molecule type" value="Genomic_DNA"/>
</dbReference>
<protein>
    <recommendedName>
        <fullName evidence="4">Large ribosomal subunit protein bL33</fullName>
    </recommendedName>
    <alternativeName>
        <fullName evidence="5">50S ribosomal protein L33</fullName>
    </alternativeName>
</protein>
<dbReference type="NCBIfam" id="TIGR01023">
    <property type="entry name" value="rpmG_bact"/>
    <property type="match status" value="1"/>
</dbReference>
<reference key="2">
    <citation type="submission" date="2010-08" db="EMBL/GenBank/DDBJ databases">
        <title>Functional convergence in reduced genomes of bacterial symbionts spanning 200 million years of evolution.</title>
        <authorList>
            <person name="McCutcheon J.P."/>
            <person name="Moran N.A."/>
        </authorList>
    </citation>
    <scope>NUCLEOTIDE SEQUENCE</scope>
    <source>
        <strain>CARI</strain>
    </source>
</reference>
<dbReference type="GO" id="GO:0022625">
    <property type="term" value="C:cytosolic large ribosomal subunit"/>
    <property type="evidence" value="ECO:0007669"/>
    <property type="project" value="TreeGrafter"/>
</dbReference>
<dbReference type="InterPro" id="IPR038584">
    <property type="entry name" value="Ribosomal_bL33_sf"/>
</dbReference>
<dbReference type="HOGENOM" id="CLU_190949_1_1_4"/>
<dbReference type="NCBIfam" id="NF001860">
    <property type="entry name" value="PRK00595.1"/>
    <property type="match status" value="1"/>
</dbReference>
<evidence type="ECO:0000256" key="3">
    <source>
        <dbReference type="ARBA" id="ARBA00023274"/>
    </source>
</evidence>
<evidence type="ECO:0000256" key="2">
    <source>
        <dbReference type="ARBA" id="ARBA00022980"/>
    </source>
</evidence>
<evidence type="ECO:0000313" key="7">
    <source>
        <dbReference type="Proteomes" id="UP000001303"/>
    </source>
</evidence>